<comment type="caution">
    <text evidence="1">The sequence shown here is derived from an EMBL/GenBank/DDBJ whole genome shotgun (WGS) entry which is preliminary data.</text>
</comment>
<evidence type="ECO:0000313" key="1">
    <source>
        <dbReference type="EMBL" id="MDV7219161.1"/>
    </source>
</evidence>
<keyword evidence="2" id="KW-1185">Reference proteome</keyword>
<dbReference type="EMBL" id="JAWMAJ010000085">
    <property type="protein sequence ID" value="MDV7219161.1"/>
    <property type="molecule type" value="Genomic_DNA"/>
</dbReference>
<reference evidence="1 2" key="1">
    <citation type="submission" date="2023-10" db="EMBL/GenBank/DDBJ databases">
        <title>Characterization of rhizosphere-enriched actinobacteria from wheat plants lab-grown on chernevaya soil.</title>
        <authorList>
            <person name="Tikhonova E.N."/>
            <person name="Konopkin A."/>
            <person name="Kravchenko I.K."/>
        </authorList>
    </citation>
    <scope>NUCLEOTIDE SEQUENCE [LARGE SCALE GENOMIC DNA]</scope>
    <source>
        <strain evidence="1 2">RR29</strain>
    </source>
</reference>
<accession>A0ABU4FF04</accession>
<proteinExistence type="predicted"/>
<sequence>MSAGNPHADPSMPQGFLLSGNAEAMAAMTPDRVARLGEVAGELGLTLTVQYSDAAEILPSAEVEYEPALITKEEFIGFAEEIGKPPRSGKRAIAMVGQTSLREVPGYAPVSVLGEDGIRRIDLRAVKARLEPSRFERSKVWSFTYPFEANLAYLEKLVSARLPDSTETRSKN</sequence>
<organism evidence="1 2">
    <name type="scientific">Streptomyces prunicolor</name>
    <dbReference type="NCBI Taxonomy" id="67348"/>
    <lineage>
        <taxon>Bacteria</taxon>
        <taxon>Bacillati</taxon>
        <taxon>Actinomycetota</taxon>
        <taxon>Actinomycetes</taxon>
        <taxon>Kitasatosporales</taxon>
        <taxon>Streptomycetaceae</taxon>
        <taxon>Streptomyces</taxon>
    </lineage>
</organism>
<name>A0ABU4FF04_9ACTN</name>
<evidence type="ECO:0000313" key="2">
    <source>
        <dbReference type="Proteomes" id="UP001187346"/>
    </source>
</evidence>
<dbReference type="RefSeq" id="WP_317773198.1">
    <property type="nucleotide sequence ID" value="NZ_JAWMAJ010000085.1"/>
</dbReference>
<gene>
    <name evidence="1" type="ORF">R5A26_24810</name>
</gene>
<protein>
    <submittedName>
        <fullName evidence="1">Uncharacterized protein</fullName>
    </submittedName>
</protein>
<dbReference type="Proteomes" id="UP001187346">
    <property type="component" value="Unassembled WGS sequence"/>
</dbReference>